<dbReference type="AlphaFoldDB" id="A0A0D0C210"/>
<feature type="compositionally biased region" description="Polar residues" evidence="1">
    <location>
        <begin position="103"/>
        <end position="162"/>
    </location>
</feature>
<accession>A0A0D0C210</accession>
<gene>
    <name evidence="2" type="ORF">GYMLUDRAFT_251711</name>
</gene>
<reference evidence="2 3" key="1">
    <citation type="submission" date="2014-04" db="EMBL/GenBank/DDBJ databases">
        <title>Evolutionary Origins and Diversification of the Mycorrhizal Mutualists.</title>
        <authorList>
            <consortium name="DOE Joint Genome Institute"/>
            <consortium name="Mycorrhizal Genomics Consortium"/>
            <person name="Kohler A."/>
            <person name="Kuo A."/>
            <person name="Nagy L.G."/>
            <person name="Floudas D."/>
            <person name="Copeland A."/>
            <person name="Barry K.W."/>
            <person name="Cichocki N."/>
            <person name="Veneault-Fourrey C."/>
            <person name="LaButti K."/>
            <person name="Lindquist E.A."/>
            <person name="Lipzen A."/>
            <person name="Lundell T."/>
            <person name="Morin E."/>
            <person name="Murat C."/>
            <person name="Riley R."/>
            <person name="Ohm R."/>
            <person name="Sun H."/>
            <person name="Tunlid A."/>
            <person name="Henrissat B."/>
            <person name="Grigoriev I.V."/>
            <person name="Hibbett D.S."/>
            <person name="Martin F."/>
        </authorList>
    </citation>
    <scope>NUCLEOTIDE SEQUENCE [LARGE SCALE GENOMIC DNA]</scope>
    <source>
        <strain evidence="2 3">FD-317 M1</strain>
    </source>
</reference>
<feature type="region of interest" description="Disordered" evidence="1">
    <location>
        <begin position="87"/>
        <end position="164"/>
    </location>
</feature>
<evidence type="ECO:0000313" key="3">
    <source>
        <dbReference type="Proteomes" id="UP000053593"/>
    </source>
</evidence>
<evidence type="ECO:0000313" key="2">
    <source>
        <dbReference type="EMBL" id="KIK51867.1"/>
    </source>
</evidence>
<keyword evidence="3" id="KW-1185">Reference proteome</keyword>
<dbReference type="HOGENOM" id="CLU_813950_0_0_1"/>
<protein>
    <submittedName>
        <fullName evidence="2">Uncharacterized protein</fullName>
    </submittedName>
</protein>
<proteinExistence type="predicted"/>
<dbReference type="EMBL" id="KN834853">
    <property type="protein sequence ID" value="KIK51867.1"/>
    <property type="molecule type" value="Genomic_DNA"/>
</dbReference>
<feature type="region of interest" description="Disordered" evidence="1">
    <location>
        <begin position="272"/>
        <end position="305"/>
    </location>
</feature>
<evidence type="ECO:0000256" key="1">
    <source>
        <dbReference type="SAM" id="MobiDB-lite"/>
    </source>
</evidence>
<sequence length="341" mass="36836">MAKKQTNTTPIDSLHQAEVELIALQCDIKEGEEKMKIKQASTGKMSILMQTLCAIQTRRDKEHELMAKIQCLCTERVAKILERGSSPLSEVSETNGARKAENEPNNEPRISNLGSTKELNRSNRTSSANDNSGETVQANNKEVQQDNTDASNQATEASSQMPVETMEANNKEVPQYNTDVSNQMPVKNDPPSSSTMNMRAACASMLSTEQLIMQVEMSLDEMMYGSIGSRGSVTSQQKGMEKMTVSQGALEWGVVQKYLARNKYVTPLISGVNNVNPASRHPDNKDLTASGGTGSPSSNVKVSDVTSAASTLTTAPLDHSANNEGSIALTGTTFISSTTYD</sequence>
<dbReference type="Proteomes" id="UP000053593">
    <property type="component" value="Unassembled WGS sequence"/>
</dbReference>
<name>A0A0D0C210_9AGAR</name>
<organism evidence="2 3">
    <name type="scientific">Collybiopsis luxurians FD-317 M1</name>
    <dbReference type="NCBI Taxonomy" id="944289"/>
    <lineage>
        <taxon>Eukaryota</taxon>
        <taxon>Fungi</taxon>
        <taxon>Dikarya</taxon>
        <taxon>Basidiomycota</taxon>
        <taxon>Agaricomycotina</taxon>
        <taxon>Agaricomycetes</taxon>
        <taxon>Agaricomycetidae</taxon>
        <taxon>Agaricales</taxon>
        <taxon>Marasmiineae</taxon>
        <taxon>Omphalotaceae</taxon>
        <taxon>Collybiopsis</taxon>
        <taxon>Collybiopsis luxurians</taxon>
    </lineage>
</organism>